<accession>M8AU36</accession>
<evidence type="ECO:0000313" key="1">
    <source>
        <dbReference type="EnsemblPlants" id="EMT04939"/>
    </source>
</evidence>
<sequence>MEFGDDDEYEQQRARWKTDMEVHSSWQLSPVSVLELHSDEESLVHHALLGALEAINQRELTSI</sequence>
<dbReference type="EnsemblPlants" id="EMT04939">
    <property type="protein sequence ID" value="EMT04939"/>
    <property type="gene ID" value="F775_23056"/>
</dbReference>
<organism evidence="1">
    <name type="scientific">Aegilops tauschii</name>
    <name type="common">Tausch's goatgrass</name>
    <name type="synonym">Aegilops squarrosa</name>
    <dbReference type="NCBI Taxonomy" id="37682"/>
    <lineage>
        <taxon>Eukaryota</taxon>
        <taxon>Viridiplantae</taxon>
        <taxon>Streptophyta</taxon>
        <taxon>Embryophyta</taxon>
        <taxon>Tracheophyta</taxon>
        <taxon>Spermatophyta</taxon>
        <taxon>Magnoliopsida</taxon>
        <taxon>Liliopsida</taxon>
        <taxon>Poales</taxon>
        <taxon>Poaceae</taxon>
        <taxon>BOP clade</taxon>
        <taxon>Pooideae</taxon>
        <taxon>Triticodae</taxon>
        <taxon>Triticeae</taxon>
        <taxon>Triticinae</taxon>
        <taxon>Aegilops</taxon>
    </lineage>
</organism>
<dbReference type="AlphaFoldDB" id="M8AU36"/>
<name>M8AU36_AEGTA</name>
<reference evidence="1" key="1">
    <citation type="submission" date="2015-06" db="UniProtKB">
        <authorList>
            <consortium name="EnsemblPlants"/>
        </authorList>
    </citation>
    <scope>IDENTIFICATION</scope>
</reference>
<protein>
    <submittedName>
        <fullName evidence="1">Uncharacterized protein</fullName>
    </submittedName>
</protein>
<proteinExistence type="predicted"/>